<dbReference type="InParanoid" id="A0A1S0TTP5"/>
<sequence length="136" mass="15396">MQFEALPLKKRERRGKGEGEKKVDVYAYLMKQQTRSIPEDEPMRMGANRHSDINRMVSYKTSNTPALCDFRKNINASSISSSLDEEANHSGMLSYFGFEHSTGTCIMRTIPSVATETGLESEGEREVNLAEEEIDR</sequence>
<accession>A0A1S0TTP5</accession>
<dbReference type="RefSeq" id="XP_003144300.1">
    <property type="nucleotide sequence ID" value="XM_003144252.1"/>
</dbReference>
<evidence type="ECO:0000313" key="2">
    <source>
        <dbReference type="EMBL" id="EFO19773.1"/>
    </source>
</evidence>
<reference evidence="2" key="1">
    <citation type="submission" date="2012-04" db="EMBL/GenBank/DDBJ databases">
        <title>The Genome Sequence of Loa loa.</title>
        <authorList>
            <consortium name="The Broad Institute Genome Sequencing Platform"/>
            <consortium name="Broad Institute Genome Sequencing Center for Infectious Disease"/>
            <person name="Nutman T.B."/>
            <person name="Fink D.L."/>
            <person name="Russ C."/>
            <person name="Young S."/>
            <person name="Zeng Q."/>
            <person name="Gargeya S."/>
            <person name="Alvarado L."/>
            <person name="Berlin A."/>
            <person name="Chapman S.B."/>
            <person name="Chen Z."/>
            <person name="Freedman E."/>
            <person name="Gellesch M."/>
            <person name="Goldberg J."/>
            <person name="Griggs A."/>
            <person name="Gujja S."/>
            <person name="Heilman E.R."/>
            <person name="Heiman D."/>
            <person name="Howarth C."/>
            <person name="Mehta T."/>
            <person name="Neiman D."/>
            <person name="Pearson M."/>
            <person name="Roberts A."/>
            <person name="Saif S."/>
            <person name="Shea T."/>
            <person name="Shenoy N."/>
            <person name="Sisk P."/>
            <person name="Stolte C."/>
            <person name="Sykes S."/>
            <person name="White J."/>
            <person name="Yandava C."/>
            <person name="Haas B."/>
            <person name="Henn M.R."/>
            <person name="Nusbaum C."/>
            <person name="Birren B."/>
        </authorList>
    </citation>
    <scope>NUCLEOTIDE SEQUENCE [LARGE SCALE GENOMIC DNA]</scope>
</reference>
<gene>
    <name evidence="2" type="ORF">LOAG_08722</name>
</gene>
<dbReference type="EMBL" id="JH712109">
    <property type="protein sequence ID" value="EFO19773.1"/>
    <property type="molecule type" value="Genomic_DNA"/>
</dbReference>
<protein>
    <submittedName>
        <fullName evidence="2">Uncharacterized protein</fullName>
    </submittedName>
</protein>
<organism evidence="2">
    <name type="scientific">Loa loa</name>
    <name type="common">Eye worm</name>
    <name type="synonym">Filaria loa</name>
    <dbReference type="NCBI Taxonomy" id="7209"/>
    <lineage>
        <taxon>Eukaryota</taxon>
        <taxon>Metazoa</taxon>
        <taxon>Ecdysozoa</taxon>
        <taxon>Nematoda</taxon>
        <taxon>Chromadorea</taxon>
        <taxon>Rhabditida</taxon>
        <taxon>Spirurina</taxon>
        <taxon>Spiruromorpha</taxon>
        <taxon>Filarioidea</taxon>
        <taxon>Onchocercidae</taxon>
        <taxon>Loa</taxon>
    </lineage>
</organism>
<name>A0A1S0TTP5_LOALO</name>
<dbReference type="KEGG" id="loa:LOAG_08722"/>
<proteinExistence type="predicted"/>
<evidence type="ECO:0000256" key="1">
    <source>
        <dbReference type="SAM" id="MobiDB-lite"/>
    </source>
</evidence>
<dbReference type="CTD" id="9946148"/>
<dbReference type="GeneID" id="9946148"/>
<feature type="region of interest" description="Disordered" evidence="1">
    <location>
        <begin position="1"/>
        <end position="21"/>
    </location>
</feature>
<dbReference type="AlphaFoldDB" id="A0A1S0TTP5"/>